<comment type="caution">
    <text evidence="2">The sequence shown here is derived from an EMBL/GenBank/DDBJ whole genome shotgun (WGS) entry which is preliminary data.</text>
</comment>
<evidence type="ECO:0000256" key="1">
    <source>
        <dbReference type="SAM" id="MobiDB-lite"/>
    </source>
</evidence>
<protein>
    <submittedName>
        <fullName evidence="2">Uncharacterized protein</fullName>
    </submittedName>
</protein>
<name>A0A8S9K5R1_BRACR</name>
<dbReference type="AlphaFoldDB" id="A0A8S9K5R1"/>
<dbReference type="EMBL" id="QGKY02000190">
    <property type="protein sequence ID" value="KAF2589461.1"/>
    <property type="molecule type" value="Genomic_DNA"/>
</dbReference>
<accession>A0A8S9K5R1</accession>
<sequence>MGGRTMKNKKKNNVGAEFLSLAPSQYQERSLEYRVHYRGVPEPFTKVRAVCDSELRDKGEASAREIQQPISFRLVAARVSLRMAPDACAATPRAPHVFQHGQDTCRTPPLLPDVRLHD</sequence>
<feature type="region of interest" description="Disordered" evidence="1">
    <location>
        <begin position="98"/>
        <end position="118"/>
    </location>
</feature>
<evidence type="ECO:0000313" key="2">
    <source>
        <dbReference type="EMBL" id="KAF2589461.1"/>
    </source>
</evidence>
<proteinExistence type="predicted"/>
<organism evidence="2">
    <name type="scientific">Brassica cretica</name>
    <name type="common">Mustard</name>
    <dbReference type="NCBI Taxonomy" id="69181"/>
    <lineage>
        <taxon>Eukaryota</taxon>
        <taxon>Viridiplantae</taxon>
        <taxon>Streptophyta</taxon>
        <taxon>Embryophyta</taxon>
        <taxon>Tracheophyta</taxon>
        <taxon>Spermatophyta</taxon>
        <taxon>Magnoliopsida</taxon>
        <taxon>eudicotyledons</taxon>
        <taxon>Gunneridae</taxon>
        <taxon>Pentapetalae</taxon>
        <taxon>rosids</taxon>
        <taxon>malvids</taxon>
        <taxon>Brassicales</taxon>
        <taxon>Brassicaceae</taxon>
        <taxon>Brassiceae</taxon>
        <taxon>Brassica</taxon>
    </lineage>
</organism>
<reference evidence="2" key="1">
    <citation type="submission" date="2019-12" db="EMBL/GenBank/DDBJ databases">
        <title>Genome sequencing and annotation of Brassica cretica.</title>
        <authorList>
            <person name="Studholme D.J."/>
            <person name="Sarris P.F."/>
        </authorList>
    </citation>
    <scope>NUCLEOTIDE SEQUENCE</scope>
    <source>
        <strain evidence="2">PFS-102/07</strain>
        <tissue evidence="2">Leaf</tissue>
    </source>
</reference>
<gene>
    <name evidence="2" type="ORF">F2Q70_00039299</name>
</gene>